<organism evidence="2 3">
    <name type="scientific">Actinoplanes nipponensis</name>
    <dbReference type="NCBI Taxonomy" id="135950"/>
    <lineage>
        <taxon>Bacteria</taxon>
        <taxon>Bacillati</taxon>
        <taxon>Actinomycetota</taxon>
        <taxon>Actinomycetes</taxon>
        <taxon>Micromonosporales</taxon>
        <taxon>Micromonosporaceae</taxon>
        <taxon>Actinoplanes</taxon>
    </lineage>
</organism>
<dbReference type="AlphaFoldDB" id="A0A919JEH7"/>
<evidence type="ECO:0000313" key="3">
    <source>
        <dbReference type="Proteomes" id="UP000647172"/>
    </source>
</evidence>
<dbReference type="EMBL" id="BOMQ01000031">
    <property type="protein sequence ID" value="GIE49228.1"/>
    <property type="molecule type" value="Genomic_DNA"/>
</dbReference>
<accession>A0A919JEH7</accession>
<feature type="compositionally biased region" description="Basic and acidic residues" evidence="1">
    <location>
        <begin position="1"/>
        <end position="10"/>
    </location>
</feature>
<dbReference type="RefSeq" id="WP_203768455.1">
    <property type="nucleotide sequence ID" value="NZ_BAAAYJ010000045.1"/>
</dbReference>
<proteinExistence type="predicted"/>
<comment type="caution">
    <text evidence="2">The sequence shown here is derived from an EMBL/GenBank/DDBJ whole genome shotgun (WGS) entry which is preliminary data.</text>
</comment>
<name>A0A919JEH7_9ACTN</name>
<protein>
    <submittedName>
        <fullName evidence="2">Uncharacterized protein</fullName>
    </submittedName>
</protein>
<gene>
    <name evidence="2" type="ORF">Ani05nite_27620</name>
</gene>
<dbReference type="Proteomes" id="UP000647172">
    <property type="component" value="Unassembled WGS sequence"/>
</dbReference>
<evidence type="ECO:0000256" key="1">
    <source>
        <dbReference type="SAM" id="MobiDB-lite"/>
    </source>
</evidence>
<feature type="region of interest" description="Disordered" evidence="1">
    <location>
        <begin position="1"/>
        <end position="20"/>
    </location>
</feature>
<reference evidence="2" key="1">
    <citation type="submission" date="2021-01" db="EMBL/GenBank/DDBJ databases">
        <title>Whole genome shotgun sequence of Actinoplanes nipponensis NBRC 14063.</title>
        <authorList>
            <person name="Komaki H."/>
            <person name="Tamura T."/>
        </authorList>
    </citation>
    <scope>NUCLEOTIDE SEQUENCE</scope>
    <source>
        <strain evidence="2">NBRC 14063</strain>
    </source>
</reference>
<keyword evidence="3" id="KW-1185">Reference proteome</keyword>
<evidence type="ECO:0000313" key="2">
    <source>
        <dbReference type="EMBL" id="GIE49228.1"/>
    </source>
</evidence>
<sequence>MDDGGTRAARDGPGGATSGGLGAVCQAVGELLRAQECLIESLRAQGLLDARASGVLAAIDQLLAETDDAARRAATTVHCVPGRAGPGAGATSRG</sequence>